<dbReference type="Proteomes" id="UP000204391">
    <property type="component" value="Chromosome"/>
</dbReference>
<dbReference type="Pfam" id="PF00392">
    <property type="entry name" value="GntR"/>
    <property type="match status" value="1"/>
</dbReference>
<dbReference type="GO" id="GO:0003700">
    <property type="term" value="F:DNA-binding transcription factor activity"/>
    <property type="evidence" value="ECO:0007669"/>
    <property type="project" value="InterPro"/>
</dbReference>
<dbReference type="KEGG" id="vne:CFK40_04210"/>
<dbReference type="PANTHER" id="PTHR43537">
    <property type="entry name" value="TRANSCRIPTIONAL REGULATOR, GNTR FAMILY"/>
    <property type="match status" value="1"/>
</dbReference>
<feature type="domain" description="HTH gntR-type" evidence="4">
    <location>
        <begin position="8"/>
        <end position="75"/>
    </location>
</feature>
<organism evidence="5 6">
    <name type="scientific">Virgibacillus necropolis</name>
    <dbReference type="NCBI Taxonomy" id="163877"/>
    <lineage>
        <taxon>Bacteria</taxon>
        <taxon>Bacillati</taxon>
        <taxon>Bacillota</taxon>
        <taxon>Bacilli</taxon>
        <taxon>Bacillales</taxon>
        <taxon>Bacillaceae</taxon>
        <taxon>Virgibacillus</taxon>
    </lineage>
</organism>
<dbReference type="Gene3D" id="1.20.120.530">
    <property type="entry name" value="GntR ligand-binding domain-like"/>
    <property type="match status" value="1"/>
</dbReference>
<dbReference type="OrthoDB" id="9782299at2"/>
<evidence type="ECO:0000259" key="4">
    <source>
        <dbReference type="PROSITE" id="PS50949"/>
    </source>
</evidence>
<proteinExistence type="predicted"/>
<dbReference type="SUPFAM" id="SSF48008">
    <property type="entry name" value="GntR ligand-binding domain-like"/>
    <property type="match status" value="1"/>
</dbReference>
<dbReference type="EMBL" id="CP022437">
    <property type="protein sequence ID" value="ASN07290.1"/>
    <property type="molecule type" value="Genomic_DNA"/>
</dbReference>
<dbReference type="SMART" id="SM00345">
    <property type="entry name" value="HTH_GNTR"/>
    <property type="match status" value="1"/>
</dbReference>
<dbReference type="PROSITE" id="PS50949">
    <property type="entry name" value="HTH_GNTR"/>
    <property type="match status" value="1"/>
</dbReference>
<dbReference type="InterPro" id="IPR011711">
    <property type="entry name" value="GntR_C"/>
</dbReference>
<gene>
    <name evidence="5" type="ORF">CFK40_04210</name>
</gene>
<evidence type="ECO:0000313" key="5">
    <source>
        <dbReference type="EMBL" id="ASN07290.1"/>
    </source>
</evidence>
<name>A0A221MI31_9BACI</name>
<protein>
    <submittedName>
        <fullName evidence="5">GntR family transcriptional regulator</fullName>
    </submittedName>
</protein>
<dbReference type="PRINTS" id="PR00035">
    <property type="entry name" value="HTHGNTR"/>
</dbReference>
<dbReference type="AlphaFoldDB" id="A0A221MI31"/>
<dbReference type="Pfam" id="PF07729">
    <property type="entry name" value="FCD"/>
    <property type="match status" value="1"/>
</dbReference>
<keyword evidence="2" id="KW-0238">DNA-binding</keyword>
<keyword evidence="3" id="KW-0804">Transcription</keyword>
<sequence>MQPIKKNKTTKEIVYEKLKTAILIGSINNQEILTETMLSEALETSRTPIREAVADLTKEGLLVHIPRKGFHVREITENEKDQIIFLRSAIESEGLKKLASTVTKEQIVELLEIVGNQETSMKEDDRVRYIELDQLFHQQILEFANQNILSQLLQDMYNLTRLIGHHALMKDGRMREVLKEHKEIIQSLEINDGDKAAQLMKEHLEITKEIVKTVKTN</sequence>
<dbReference type="SMART" id="SM00895">
    <property type="entry name" value="FCD"/>
    <property type="match status" value="1"/>
</dbReference>
<evidence type="ECO:0000256" key="3">
    <source>
        <dbReference type="ARBA" id="ARBA00023163"/>
    </source>
</evidence>
<keyword evidence="6" id="KW-1185">Reference proteome</keyword>
<accession>A0A221MI31</accession>
<evidence type="ECO:0000256" key="1">
    <source>
        <dbReference type="ARBA" id="ARBA00023015"/>
    </source>
</evidence>
<dbReference type="InterPro" id="IPR036388">
    <property type="entry name" value="WH-like_DNA-bd_sf"/>
</dbReference>
<dbReference type="GO" id="GO:0003677">
    <property type="term" value="F:DNA binding"/>
    <property type="evidence" value="ECO:0007669"/>
    <property type="project" value="UniProtKB-KW"/>
</dbReference>
<dbReference type="InterPro" id="IPR008920">
    <property type="entry name" value="TF_FadR/GntR_C"/>
</dbReference>
<keyword evidence="1" id="KW-0805">Transcription regulation</keyword>
<dbReference type="InterPro" id="IPR036390">
    <property type="entry name" value="WH_DNA-bd_sf"/>
</dbReference>
<dbReference type="PANTHER" id="PTHR43537:SF24">
    <property type="entry name" value="GLUCONATE OPERON TRANSCRIPTIONAL REPRESSOR"/>
    <property type="match status" value="1"/>
</dbReference>
<evidence type="ECO:0000256" key="2">
    <source>
        <dbReference type="ARBA" id="ARBA00023125"/>
    </source>
</evidence>
<dbReference type="InterPro" id="IPR000524">
    <property type="entry name" value="Tscrpt_reg_HTH_GntR"/>
</dbReference>
<dbReference type="SUPFAM" id="SSF46785">
    <property type="entry name" value="Winged helix' DNA-binding domain"/>
    <property type="match status" value="1"/>
</dbReference>
<evidence type="ECO:0000313" key="6">
    <source>
        <dbReference type="Proteomes" id="UP000204391"/>
    </source>
</evidence>
<dbReference type="Gene3D" id="1.10.10.10">
    <property type="entry name" value="Winged helix-like DNA-binding domain superfamily/Winged helix DNA-binding domain"/>
    <property type="match status" value="1"/>
</dbReference>
<reference evidence="5 6" key="1">
    <citation type="journal article" date="2003" name="Int. J. Syst. Evol. Microbiol.">
        <title>Virgibacillus carmonensis sp. nov., Virgibacillus necropolis sp. nov. and Virgibacillus picturae sp. nov., three novel species isolated from deteriorated mural paintings, transfer of the species of the genus salibacillus to Virgibacillus, as Virgibacillus marismortui comb. nov. and Virgibacillus salexigens comb. nov., and emended description of the genus Virgibacillus.</title>
        <authorList>
            <person name="Heyrman J."/>
            <person name="Logan N.A."/>
            <person name="Busse H.J."/>
            <person name="Balcaen A."/>
            <person name="Lebbe L."/>
            <person name="Rodriguez-Diaz M."/>
            <person name="Swings J."/>
            <person name="De Vos P."/>
        </authorList>
    </citation>
    <scope>NUCLEOTIDE SEQUENCE [LARGE SCALE GENOMIC DNA]</scope>
    <source>
        <strain evidence="5 6">LMG 19488</strain>
    </source>
</reference>